<dbReference type="CDD" id="cd07366">
    <property type="entry name" value="3MGA_Dioxygenase"/>
    <property type="match status" value="1"/>
</dbReference>
<accession>A0A4R6QIA6</accession>
<reference evidence="2 3" key="1">
    <citation type="submission" date="2019-03" db="EMBL/GenBank/DDBJ databases">
        <title>Genomic Encyclopedia of Type Strains, Phase IV (KMG-IV): sequencing the most valuable type-strain genomes for metagenomic binning, comparative biology and taxonomic classification.</title>
        <authorList>
            <person name="Goeker M."/>
        </authorList>
    </citation>
    <scope>NUCLEOTIDE SEQUENCE [LARGE SCALE GENOMIC DNA]</scope>
    <source>
        <strain evidence="2 3">DSM 16998</strain>
    </source>
</reference>
<gene>
    <name evidence="2" type="ORF">DES47_11084</name>
</gene>
<feature type="domain" description="Extradiol ring-cleavage dioxygenase class III enzyme subunit B" evidence="1">
    <location>
        <begin position="75"/>
        <end position="330"/>
    </location>
</feature>
<dbReference type="Pfam" id="PF02900">
    <property type="entry name" value="LigB"/>
    <property type="match status" value="1"/>
</dbReference>
<keyword evidence="3" id="KW-1185">Reference proteome</keyword>
<dbReference type="SUPFAM" id="SSF53213">
    <property type="entry name" value="LigB-like"/>
    <property type="match status" value="1"/>
</dbReference>
<evidence type="ECO:0000313" key="3">
    <source>
        <dbReference type="Proteomes" id="UP000295361"/>
    </source>
</evidence>
<evidence type="ECO:0000313" key="2">
    <source>
        <dbReference type="EMBL" id="TDP61872.1"/>
    </source>
</evidence>
<organism evidence="2 3">
    <name type="scientific">Roseateles toxinivorans</name>
    <dbReference type="NCBI Taxonomy" id="270368"/>
    <lineage>
        <taxon>Bacteria</taxon>
        <taxon>Pseudomonadati</taxon>
        <taxon>Pseudomonadota</taxon>
        <taxon>Betaproteobacteria</taxon>
        <taxon>Burkholderiales</taxon>
        <taxon>Sphaerotilaceae</taxon>
        <taxon>Roseateles</taxon>
    </lineage>
</organism>
<comment type="caution">
    <text evidence="2">The sequence shown here is derived from an EMBL/GenBank/DDBJ whole genome shotgun (WGS) entry which is preliminary data.</text>
</comment>
<dbReference type="OrthoDB" id="8673673at2"/>
<protein>
    <submittedName>
        <fullName evidence="2">OH-DDVA oxygenase/3-O-methylgallate 3,4-dioxygenase</fullName>
    </submittedName>
</protein>
<dbReference type="InterPro" id="IPR034938">
    <property type="entry name" value="3MGA_Dioxygenase"/>
</dbReference>
<dbReference type="Gene3D" id="3.40.830.10">
    <property type="entry name" value="LigB-like"/>
    <property type="match status" value="1"/>
</dbReference>
<proteinExistence type="predicted"/>
<evidence type="ECO:0000259" key="1">
    <source>
        <dbReference type="Pfam" id="PF02900"/>
    </source>
</evidence>
<dbReference type="GO" id="GO:0008198">
    <property type="term" value="F:ferrous iron binding"/>
    <property type="evidence" value="ECO:0007669"/>
    <property type="project" value="InterPro"/>
</dbReference>
<dbReference type="Proteomes" id="UP000295361">
    <property type="component" value="Unassembled WGS sequence"/>
</dbReference>
<dbReference type="InParanoid" id="A0A4R6QIA6"/>
<dbReference type="InterPro" id="IPR004183">
    <property type="entry name" value="Xdiol_dOase_suB"/>
</dbReference>
<dbReference type="RefSeq" id="WP_133703416.1">
    <property type="nucleotide sequence ID" value="NZ_SNXS01000010.1"/>
</dbReference>
<keyword evidence="2" id="KW-0223">Dioxygenase</keyword>
<dbReference type="AlphaFoldDB" id="A0A4R6QIA6"/>
<dbReference type="EMBL" id="SNXS01000010">
    <property type="protein sequence ID" value="TDP61872.1"/>
    <property type="molecule type" value="Genomic_DNA"/>
</dbReference>
<keyword evidence="2" id="KW-0560">Oxidoreductase</keyword>
<name>A0A4R6QIA6_9BURK</name>
<sequence length="339" mass="37755">MAEIVLGMALSHTPQLHTPAEQWAIRLEADKRNKAHHFRGRTMDWEQLLALRAPEQLGRFLDVEEKQRRLSQGNAAVERLAQIYREVKPDVAVIVGNDQHELFVEDVMPAMTIYWGDSIVNPPARADQAARMPAGIHLAERGHAPPEALTHPCHPELGLHLIQHSIRDGFDVAASKWLREADQKISFSTGAPHAYGFVYRNIMGDEVIPHVPVILNTFYPPNQPTARRCFEFGRSLGRALREWKSDARVAVFGSGGLSHFVIDEDFDKRFLDAIVRDDYEALCSIPETLFQAGTSECKNWITTAGILAGGGLKAELIDQVACYRSEGGTGTGTGFVAWR</sequence>
<dbReference type="GO" id="GO:0016702">
    <property type="term" value="F:oxidoreductase activity, acting on single donors with incorporation of molecular oxygen, incorporation of two atoms of oxygen"/>
    <property type="evidence" value="ECO:0007669"/>
    <property type="project" value="UniProtKB-ARBA"/>
</dbReference>